<dbReference type="PROSITE" id="PS50883">
    <property type="entry name" value="EAL"/>
    <property type="match status" value="1"/>
</dbReference>
<dbReference type="KEGG" id="qdo:H9Q78_13415"/>
<keyword evidence="1" id="KW-0472">Membrane</keyword>
<dbReference type="Proteomes" id="UP000515823">
    <property type="component" value="Chromosome"/>
</dbReference>
<keyword evidence="1" id="KW-0812">Transmembrane</keyword>
<evidence type="ECO:0000313" key="5">
    <source>
        <dbReference type="Proteomes" id="UP000515823"/>
    </source>
</evidence>
<accession>A0A7G9G3N0</accession>
<sequence>MKKKKEFLIYTAMWIIAILVLLIPLCQNIGDARIINYSGIVRGATQKLVKEELNGIPDDDLILRLDHIIYSLQTGKGEYDLSRTSNKDYQQRLGELKSVWEDMKEEILQMRNGKEDGSALFEMSQQHFEIADGMVLSAELDSDGKLKRFAILYFISLAVSVAIFAVLNRKSHRDLEKSKDTDNLTGILNRKGFEKAADALLNRKSEREYTIVEFDVDNFKSVNNARGYVFGDHLLQALASALSRHYLDEQLCARIDADDFVLLSRHSDTVVDEILKVLNKVLEEQLPIEAFGRVTFSVGAYHIEQKGEAVKNIMDKANIAHKTAKAGGISQIVWYDQKLLNRLKLENYLNDHKYKAMTNGQFRLYLQPKVDLVSGRISGAESLVRLELPDYGTLYPDSFIPFYEKIGFIAELDFYMLNRTCEYLQRHLGKGLPPLTISVNFSRVTFYHRTFYDTFLEIADRYQIPYGCIEIEVTESFFSEVDDSVIQLLSRLKDMGFLISMDDFGSGYSSLNMLSKLPIQIIKLDREFLKEMERNDSVKGVITWAVSLAHVLKTKIICEGVELPEQVDFLQNIGCDYGQGYYWSKPIPQEEFALRLKAENGCLQFERDKKHIVL</sequence>
<dbReference type="InterPro" id="IPR001633">
    <property type="entry name" value="EAL_dom"/>
</dbReference>
<dbReference type="PANTHER" id="PTHR33121:SF70">
    <property type="entry name" value="SIGNALING PROTEIN YKOW"/>
    <property type="match status" value="1"/>
</dbReference>
<dbReference type="PROSITE" id="PS50887">
    <property type="entry name" value="GGDEF"/>
    <property type="match status" value="1"/>
</dbReference>
<dbReference type="SMART" id="SM00052">
    <property type="entry name" value="EAL"/>
    <property type="match status" value="1"/>
</dbReference>
<reference evidence="4 5" key="1">
    <citation type="submission" date="2020-08" db="EMBL/GenBank/DDBJ databases">
        <authorList>
            <person name="Liu C."/>
            <person name="Sun Q."/>
        </authorList>
    </citation>
    <scope>NUCLEOTIDE SEQUENCE [LARGE SCALE GENOMIC DNA]</scope>
    <source>
        <strain evidence="4 5">NSJ-38</strain>
    </source>
</reference>
<keyword evidence="5" id="KW-1185">Reference proteome</keyword>
<dbReference type="CDD" id="cd01948">
    <property type="entry name" value="EAL"/>
    <property type="match status" value="1"/>
</dbReference>
<organism evidence="4 5">
    <name type="scientific">Qiania dongpingensis</name>
    <dbReference type="NCBI Taxonomy" id="2763669"/>
    <lineage>
        <taxon>Bacteria</taxon>
        <taxon>Bacillati</taxon>
        <taxon>Bacillota</taxon>
        <taxon>Clostridia</taxon>
        <taxon>Lachnospirales</taxon>
        <taxon>Lachnospiraceae</taxon>
        <taxon>Qiania</taxon>
    </lineage>
</organism>
<dbReference type="InterPro" id="IPR035919">
    <property type="entry name" value="EAL_sf"/>
</dbReference>
<dbReference type="SUPFAM" id="SSF141868">
    <property type="entry name" value="EAL domain-like"/>
    <property type="match status" value="1"/>
</dbReference>
<gene>
    <name evidence="4" type="ORF">H9Q78_13415</name>
</gene>
<name>A0A7G9G3N0_9FIRM</name>
<feature type="transmembrane region" description="Helical" evidence="1">
    <location>
        <begin position="7"/>
        <end position="25"/>
    </location>
</feature>
<dbReference type="InterPro" id="IPR043128">
    <property type="entry name" value="Rev_trsase/Diguanyl_cyclase"/>
</dbReference>
<dbReference type="SMART" id="SM00267">
    <property type="entry name" value="GGDEF"/>
    <property type="match status" value="1"/>
</dbReference>
<dbReference type="Pfam" id="PF00563">
    <property type="entry name" value="EAL"/>
    <property type="match status" value="1"/>
</dbReference>
<dbReference type="GO" id="GO:0071111">
    <property type="term" value="F:cyclic-guanylate-specific phosphodiesterase activity"/>
    <property type="evidence" value="ECO:0007669"/>
    <property type="project" value="InterPro"/>
</dbReference>
<evidence type="ECO:0000259" key="2">
    <source>
        <dbReference type="PROSITE" id="PS50883"/>
    </source>
</evidence>
<evidence type="ECO:0000259" key="3">
    <source>
        <dbReference type="PROSITE" id="PS50887"/>
    </source>
</evidence>
<feature type="transmembrane region" description="Helical" evidence="1">
    <location>
        <begin position="149"/>
        <end position="167"/>
    </location>
</feature>
<dbReference type="RefSeq" id="WP_249302398.1">
    <property type="nucleotide sequence ID" value="NZ_CP060634.1"/>
</dbReference>
<evidence type="ECO:0000313" key="4">
    <source>
        <dbReference type="EMBL" id="QNM05412.1"/>
    </source>
</evidence>
<feature type="domain" description="EAL" evidence="2">
    <location>
        <begin position="346"/>
        <end position="600"/>
    </location>
</feature>
<dbReference type="SUPFAM" id="SSF55073">
    <property type="entry name" value="Nucleotide cyclase"/>
    <property type="match status" value="1"/>
</dbReference>
<dbReference type="Pfam" id="PF00990">
    <property type="entry name" value="GGDEF"/>
    <property type="match status" value="1"/>
</dbReference>
<dbReference type="PANTHER" id="PTHR33121">
    <property type="entry name" value="CYCLIC DI-GMP PHOSPHODIESTERASE PDEF"/>
    <property type="match status" value="1"/>
</dbReference>
<dbReference type="InterPro" id="IPR029787">
    <property type="entry name" value="Nucleotide_cyclase"/>
</dbReference>
<protein>
    <submittedName>
        <fullName evidence="4">EAL domain-containing protein</fullName>
    </submittedName>
</protein>
<dbReference type="AlphaFoldDB" id="A0A7G9G3N0"/>
<dbReference type="NCBIfam" id="TIGR00254">
    <property type="entry name" value="GGDEF"/>
    <property type="match status" value="1"/>
</dbReference>
<keyword evidence="1" id="KW-1133">Transmembrane helix</keyword>
<dbReference type="InterPro" id="IPR050706">
    <property type="entry name" value="Cyclic-di-GMP_PDE-like"/>
</dbReference>
<dbReference type="EMBL" id="CP060634">
    <property type="protein sequence ID" value="QNM05412.1"/>
    <property type="molecule type" value="Genomic_DNA"/>
</dbReference>
<evidence type="ECO:0000256" key="1">
    <source>
        <dbReference type="SAM" id="Phobius"/>
    </source>
</evidence>
<dbReference type="InterPro" id="IPR000160">
    <property type="entry name" value="GGDEF_dom"/>
</dbReference>
<proteinExistence type="predicted"/>
<dbReference type="Gene3D" id="3.20.20.450">
    <property type="entry name" value="EAL domain"/>
    <property type="match status" value="1"/>
</dbReference>
<dbReference type="Gene3D" id="3.30.70.270">
    <property type="match status" value="1"/>
</dbReference>
<dbReference type="CDD" id="cd01949">
    <property type="entry name" value="GGDEF"/>
    <property type="match status" value="1"/>
</dbReference>
<feature type="domain" description="GGDEF" evidence="3">
    <location>
        <begin position="207"/>
        <end position="337"/>
    </location>
</feature>